<dbReference type="GO" id="GO:0006152">
    <property type="term" value="P:purine nucleoside catabolic process"/>
    <property type="evidence" value="ECO:0007669"/>
    <property type="project" value="TreeGrafter"/>
</dbReference>
<dbReference type="PANTHER" id="PTHR43691">
    <property type="entry name" value="URIDINE PHOSPHORYLASE"/>
    <property type="match status" value="1"/>
</dbReference>
<dbReference type="PANTHER" id="PTHR43691:SF11">
    <property type="entry name" value="FI09636P-RELATED"/>
    <property type="match status" value="1"/>
</dbReference>
<dbReference type="GO" id="GO:0004850">
    <property type="term" value="F:uridine phosphorylase activity"/>
    <property type="evidence" value="ECO:0007669"/>
    <property type="project" value="UniProtKB-EC"/>
</dbReference>
<dbReference type="GO" id="GO:0004731">
    <property type="term" value="F:purine-nucleoside phosphorylase activity"/>
    <property type="evidence" value="ECO:0007669"/>
    <property type="project" value="TreeGrafter"/>
</dbReference>
<evidence type="ECO:0000313" key="5">
    <source>
        <dbReference type="EMBL" id="MDV7695227.1"/>
    </source>
</evidence>
<accession>A0AAP5WG04</accession>
<dbReference type="Gene3D" id="3.40.50.1580">
    <property type="entry name" value="Nucleoside phosphorylase domain"/>
    <property type="match status" value="1"/>
</dbReference>
<dbReference type="GO" id="GO:0005829">
    <property type="term" value="C:cytosol"/>
    <property type="evidence" value="ECO:0007669"/>
    <property type="project" value="TreeGrafter"/>
</dbReference>
<evidence type="ECO:0000313" key="6">
    <source>
        <dbReference type="EMBL" id="OAD63315.1"/>
    </source>
</evidence>
<evidence type="ECO:0000259" key="4">
    <source>
        <dbReference type="Pfam" id="PF01048"/>
    </source>
</evidence>
<sequence>MQENLSLFDFDEQQEAVLMPGHDGPFQFHAKAIFPFLSDSDILQFVTTHNGKQIGIFETITKTFPVYECLYQNELLTVAQAPLGAPAATQFLDFLIYFGVRQVISVGSCGVLVDIPENKFLVSTVALRDEGTSFHYAPKSDFIKLNQSVISTIEQSLKEHHLNFHEVQTWTTDGFFRETPKVIQKRKAQGCEVVEMECAALAACAQFRKVDFGQIFFTADSLANLKAYNERSWGAQSQERGLTLAAELVQAL</sequence>
<evidence type="ECO:0000313" key="8">
    <source>
        <dbReference type="Proteomes" id="UP001275867"/>
    </source>
</evidence>
<dbReference type="Proteomes" id="UP000077280">
    <property type="component" value="Unassembled WGS sequence"/>
</dbReference>
<feature type="domain" description="Nucleoside phosphorylase" evidence="4">
    <location>
        <begin position="50"/>
        <end position="226"/>
    </location>
</feature>
<evidence type="ECO:0000256" key="3">
    <source>
        <dbReference type="ARBA" id="ARBA00048447"/>
    </source>
</evidence>
<dbReference type="EC" id="2.4.2.3" evidence="1"/>
<protein>
    <recommendedName>
        <fullName evidence="2">Uridine phosphorylase</fullName>
        <ecNumber evidence="1">2.4.2.3</ecNumber>
    </recommendedName>
</protein>
<dbReference type="Pfam" id="PF01048">
    <property type="entry name" value="PNP_UDP_1"/>
    <property type="match status" value="1"/>
</dbReference>
<dbReference type="SUPFAM" id="SSF53167">
    <property type="entry name" value="Purine and uridine phosphorylases"/>
    <property type="match status" value="1"/>
</dbReference>
<comment type="catalytic activity">
    <reaction evidence="3">
        <text>uridine + phosphate = alpha-D-ribose 1-phosphate + uracil</text>
        <dbReference type="Rhea" id="RHEA:24388"/>
        <dbReference type="ChEBI" id="CHEBI:16704"/>
        <dbReference type="ChEBI" id="CHEBI:17568"/>
        <dbReference type="ChEBI" id="CHEBI:43474"/>
        <dbReference type="ChEBI" id="CHEBI:57720"/>
        <dbReference type="EC" id="2.4.2.3"/>
    </reaction>
</comment>
<reference evidence="5" key="2">
    <citation type="submission" date="2019-10" db="EMBL/GenBank/DDBJ databases">
        <title>Malate fermentation in French cider.</title>
        <authorList>
            <person name="Cousin F.J."/>
            <person name="Medina Fernandez S."/>
            <person name="Misery B."/>
            <person name="Laplace J.-M."/>
            <person name="Cretenet M."/>
        </authorList>
    </citation>
    <scope>NUCLEOTIDE SEQUENCE</scope>
    <source>
        <strain evidence="5">UCMA15901</strain>
    </source>
</reference>
<dbReference type="InterPro" id="IPR035994">
    <property type="entry name" value="Nucleoside_phosphorylase_sf"/>
</dbReference>
<proteinExistence type="predicted"/>
<evidence type="ECO:0000256" key="1">
    <source>
        <dbReference type="ARBA" id="ARBA00011888"/>
    </source>
</evidence>
<dbReference type="AlphaFoldDB" id="A0AAP5WG04"/>
<evidence type="ECO:0000256" key="2">
    <source>
        <dbReference type="ARBA" id="ARBA00021980"/>
    </source>
</evidence>
<organism evidence="5 8">
    <name type="scientific">Pediococcus parvulus</name>
    <dbReference type="NCBI Taxonomy" id="54062"/>
    <lineage>
        <taxon>Bacteria</taxon>
        <taxon>Bacillati</taxon>
        <taxon>Bacillota</taxon>
        <taxon>Bacilli</taxon>
        <taxon>Lactobacillales</taxon>
        <taxon>Lactobacillaceae</taxon>
        <taxon>Pediococcus</taxon>
    </lineage>
</organism>
<dbReference type="RefSeq" id="WP_068808244.1">
    <property type="nucleotide sequence ID" value="NZ_CP158977.1"/>
</dbReference>
<keyword evidence="7" id="KW-1185">Reference proteome</keyword>
<gene>
    <name evidence="6" type="ORF">A7K95_01965</name>
    <name evidence="5" type="ORF">GA842_10295</name>
</gene>
<evidence type="ECO:0000313" key="7">
    <source>
        <dbReference type="Proteomes" id="UP000077280"/>
    </source>
</evidence>
<dbReference type="CDD" id="cd09007">
    <property type="entry name" value="NP-I_spr0068"/>
    <property type="match status" value="1"/>
</dbReference>
<dbReference type="InterPro" id="IPR000845">
    <property type="entry name" value="Nucleoside_phosphorylase_d"/>
</dbReference>
<dbReference type="EMBL" id="WERX01000049">
    <property type="protein sequence ID" value="MDV7695227.1"/>
    <property type="molecule type" value="Genomic_DNA"/>
</dbReference>
<dbReference type="Proteomes" id="UP001275867">
    <property type="component" value="Unassembled WGS sequence"/>
</dbReference>
<name>A0AAP5WG04_9LACO</name>
<reference evidence="6 7" key="1">
    <citation type="submission" date="2016-05" db="EMBL/GenBank/DDBJ databases">
        <title>Draft genome sequence of Pediococcus parvulus 2.6, a probiotic beta-glucan producer strain.</title>
        <authorList>
            <person name="Mohedano M.L."/>
            <person name="Perez-Ramos A."/>
            <person name="Duenas M.T."/>
            <person name="Lamontanara A."/>
            <person name="Orru L."/>
            <person name="Spano G."/>
            <person name="Capozzi V."/>
            <person name="Lopez P."/>
        </authorList>
    </citation>
    <scope>NUCLEOTIDE SEQUENCE [LARGE SCALE GENOMIC DNA]</scope>
    <source>
        <strain evidence="6 7">2.6</strain>
    </source>
</reference>
<comment type="caution">
    <text evidence="5">The sequence shown here is derived from an EMBL/GenBank/DDBJ whole genome shotgun (WGS) entry which is preliminary data.</text>
</comment>
<dbReference type="EMBL" id="LXND01000083">
    <property type="protein sequence ID" value="OAD63315.1"/>
    <property type="molecule type" value="Genomic_DNA"/>
</dbReference>